<reference evidence="3" key="1">
    <citation type="submission" date="2014-12" db="EMBL/GenBank/DDBJ databases">
        <title>Complete Genome Sequencing of Pandoraea pulmonicola DSM 16583.</title>
        <authorList>
            <person name="Chan K.-G."/>
        </authorList>
    </citation>
    <scope>NUCLEOTIDE SEQUENCE [LARGE SCALE GENOMIC DNA]</scope>
    <source>
        <strain evidence="3">DSM 16583</strain>
    </source>
</reference>
<sequence length="85" mass="8989">MPNGRTRCAQDDSCAAVFARRAAEGTQAPCSPHMAQGFGGGGPIRFAQAYHGAIPQFSSMTLCRPPIAPRTLSASRFLTRLAAPR</sequence>
<dbReference type="Proteomes" id="UP000035086">
    <property type="component" value="Chromosome"/>
</dbReference>
<dbReference type="AlphaFoldDB" id="A0AAJ4ZG52"/>
<dbReference type="KEGG" id="ppul:RO07_00445"/>
<proteinExistence type="predicted"/>
<evidence type="ECO:0000313" key="3">
    <source>
        <dbReference type="Proteomes" id="UP000035086"/>
    </source>
</evidence>
<organism evidence="2 4">
    <name type="scientific">Pandoraea pulmonicola</name>
    <dbReference type="NCBI Taxonomy" id="93221"/>
    <lineage>
        <taxon>Bacteria</taxon>
        <taxon>Pseudomonadati</taxon>
        <taxon>Pseudomonadota</taxon>
        <taxon>Betaproteobacteria</taxon>
        <taxon>Burkholderiales</taxon>
        <taxon>Burkholderiaceae</taxon>
        <taxon>Pandoraea</taxon>
    </lineage>
</organism>
<name>A0AAJ4ZG52_PANPU</name>
<accession>A0AAJ4ZG52</accession>
<protein>
    <submittedName>
        <fullName evidence="2">Uncharacterized protein</fullName>
    </submittedName>
</protein>
<evidence type="ECO:0000313" key="1">
    <source>
        <dbReference type="EMBL" id="AJC19342.1"/>
    </source>
</evidence>
<gene>
    <name evidence="2" type="ORF">NCTC13159_04206</name>
    <name evidence="1" type="ORF">RO07_00445</name>
</gene>
<reference evidence="2 4" key="3">
    <citation type="submission" date="2018-06" db="EMBL/GenBank/DDBJ databases">
        <authorList>
            <consortium name="Pathogen Informatics"/>
            <person name="Doyle S."/>
        </authorList>
    </citation>
    <scope>NUCLEOTIDE SEQUENCE [LARGE SCALE GENOMIC DNA]</scope>
    <source>
        <strain evidence="2 4">NCTC13159</strain>
    </source>
</reference>
<keyword evidence="3" id="KW-1185">Reference proteome</keyword>
<reference evidence="1" key="2">
    <citation type="submission" date="2016-11" db="EMBL/GenBank/DDBJ databases">
        <title>Complete Genome Sequencing of Pandoraea pulmonicola DSM 16583.</title>
        <authorList>
            <person name="Chan K.-G."/>
        </authorList>
    </citation>
    <scope>NUCLEOTIDE SEQUENCE</scope>
    <source>
        <strain evidence="1">DSM 16583</strain>
    </source>
</reference>
<evidence type="ECO:0000313" key="2">
    <source>
        <dbReference type="EMBL" id="SUA92670.1"/>
    </source>
</evidence>
<evidence type="ECO:0000313" key="4">
    <source>
        <dbReference type="Proteomes" id="UP000254589"/>
    </source>
</evidence>
<dbReference type="EMBL" id="CP010310">
    <property type="protein sequence ID" value="AJC19342.1"/>
    <property type="molecule type" value="Genomic_DNA"/>
</dbReference>
<dbReference type="EMBL" id="UGSJ01000001">
    <property type="protein sequence ID" value="SUA92670.1"/>
    <property type="molecule type" value="Genomic_DNA"/>
</dbReference>
<dbReference type="Proteomes" id="UP000254589">
    <property type="component" value="Unassembled WGS sequence"/>
</dbReference>